<comment type="caution">
    <text evidence="1">The sequence shown here is derived from an EMBL/GenBank/DDBJ whole genome shotgun (WGS) entry which is preliminary data.</text>
</comment>
<proteinExistence type="predicted"/>
<keyword evidence="2" id="KW-1185">Reference proteome</keyword>
<gene>
    <name evidence="1" type="ORF">GRI39_12650</name>
</gene>
<dbReference type="EMBL" id="WTYQ01000005">
    <property type="protein sequence ID" value="MXP26882.1"/>
    <property type="molecule type" value="Genomic_DNA"/>
</dbReference>
<protein>
    <submittedName>
        <fullName evidence="1">Uncharacterized protein</fullName>
    </submittedName>
</protein>
<evidence type="ECO:0000313" key="2">
    <source>
        <dbReference type="Proteomes" id="UP000460561"/>
    </source>
</evidence>
<organism evidence="1 2">
    <name type="scientific">Altericroceibacterium indicum</name>
    <dbReference type="NCBI Taxonomy" id="374177"/>
    <lineage>
        <taxon>Bacteria</taxon>
        <taxon>Pseudomonadati</taxon>
        <taxon>Pseudomonadota</taxon>
        <taxon>Alphaproteobacteria</taxon>
        <taxon>Sphingomonadales</taxon>
        <taxon>Erythrobacteraceae</taxon>
        <taxon>Altericroceibacterium</taxon>
    </lineage>
</organism>
<dbReference type="RefSeq" id="WP_160740092.1">
    <property type="nucleotide sequence ID" value="NZ_WTYQ01000005.1"/>
</dbReference>
<dbReference type="OrthoDB" id="9968624at2"/>
<dbReference type="AlphaFoldDB" id="A0A845A930"/>
<name>A0A845A930_9SPHN</name>
<accession>A0A845A930</accession>
<sequence length="54" mass="6207">MIEAKTGSAQLVDRLTRKARVLAEAHGESQRLKARNSPARWRDPRLLWPLGNRE</sequence>
<evidence type="ECO:0000313" key="1">
    <source>
        <dbReference type="EMBL" id="MXP26882.1"/>
    </source>
</evidence>
<reference evidence="1 2" key="1">
    <citation type="submission" date="2019-12" db="EMBL/GenBank/DDBJ databases">
        <title>Genomic-based taxomic classification of the family Erythrobacteraceae.</title>
        <authorList>
            <person name="Xu L."/>
        </authorList>
    </citation>
    <scope>NUCLEOTIDE SEQUENCE [LARGE SCALE GENOMIC DNA]</scope>
    <source>
        <strain evidence="1 2">DSM 18604</strain>
    </source>
</reference>
<dbReference type="Proteomes" id="UP000460561">
    <property type="component" value="Unassembled WGS sequence"/>
</dbReference>